<gene>
    <name evidence="1" type="ORF">GWI72_15095</name>
</gene>
<dbReference type="NCBIfam" id="TIGR01509">
    <property type="entry name" value="HAD-SF-IA-v3"/>
    <property type="match status" value="1"/>
</dbReference>
<sequence length="223" mass="24404">MTAQALVLDFGGVVTRTLFETHDLTEAALGLAPGTLTWRGPFAPAEGPETDALWQAMQRDEISERDYWMTRTRETGALLGETWTKMETFVQRARGADPEAVMRPEALTSIALAKAAGKRLAILSNELDLFYGADFRQKLPFLADFEVIVDATYSGILKPDPRAYAAITEALQLPAGACVFVDDQLRNIRGGEAAGMICVHFDVTRPGQSYAEALRHLGLPSPF</sequence>
<dbReference type="SFLD" id="SFLDS00003">
    <property type="entry name" value="Haloacid_Dehalogenase"/>
    <property type="match status" value="1"/>
</dbReference>
<dbReference type="Gene3D" id="3.40.50.1000">
    <property type="entry name" value="HAD superfamily/HAD-like"/>
    <property type="match status" value="1"/>
</dbReference>
<proteinExistence type="predicted"/>
<evidence type="ECO:0000313" key="1">
    <source>
        <dbReference type="EMBL" id="NBN79601.1"/>
    </source>
</evidence>
<evidence type="ECO:0000313" key="2">
    <source>
        <dbReference type="Proteomes" id="UP000586722"/>
    </source>
</evidence>
<dbReference type="InterPro" id="IPR023214">
    <property type="entry name" value="HAD_sf"/>
</dbReference>
<keyword evidence="1" id="KW-0378">Hydrolase</keyword>
<dbReference type="InterPro" id="IPR052898">
    <property type="entry name" value="ACAD10-like"/>
</dbReference>
<dbReference type="Pfam" id="PF00702">
    <property type="entry name" value="Hydrolase"/>
    <property type="match status" value="1"/>
</dbReference>
<dbReference type="PANTHER" id="PTHR47829">
    <property type="entry name" value="HYDROLASE, PUTATIVE (AFU_ORTHOLOGUE AFUA_1G12880)-RELATED"/>
    <property type="match status" value="1"/>
</dbReference>
<dbReference type="EMBL" id="JAABLQ010000002">
    <property type="protein sequence ID" value="NBN79601.1"/>
    <property type="molecule type" value="Genomic_DNA"/>
</dbReference>
<dbReference type="InterPro" id="IPR006439">
    <property type="entry name" value="HAD-SF_hydro_IA"/>
</dbReference>
<dbReference type="SUPFAM" id="SSF56784">
    <property type="entry name" value="HAD-like"/>
    <property type="match status" value="1"/>
</dbReference>
<dbReference type="InterPro" id="IPR036412">
    <property type="entry name" value="HAD-like_sf"/>
</dbReference>
<name>A0A7X5F4G8_9HYPH</name>
<comment type="caution">
    <text evidence="1">The sequence shown here is derived from an EMBL/GenBank/DDBJ whole genome shotgun (WGS) entry which is preliminary data.</text>
</comment>
<keyword evidence="2" id="KW-1185">Reference proteome</keyword>
<dbReference type="PANTHER" id="PTHR47829:SF1">
    <property type="entry name" value="HAD FAMILY PHOSPHATASE"/>
    <property type="match status" value="1"/>
</dbReference>
<dbReference type="RefSeq" id="WP_161709229.1">
    <property type="nucleotide sequence ID" value="NZ_JAABLQ010000002.1"/>
</dbReference>
<protein>
    <submittedName>
        <fullName evidence="1">HAD-IA family hydrolase</fullName>
    </submittedName>
</protein>
<dbReference type="SFLD" id="SFLDG01129">
    <property type="entry name" value="C1.5:_HAD__Beta-PGM__Phosphata"/>
    <property type="match status" value="1"/>
</dbReference>
<dbReference type="Proteomes" id="UP000586722">
    <property type="component" value="Unassembled WGS sequence"/>
</dbReference>
<accession>A0A7X5F4G8</accession>
<dbReference type="GO" id="GO:0016787">
    <property type="term" value="F:hydrolase activity"/>
    <property type="evidence" value="ECO:0007669"/>
    <property type="project" value="UniProtKB-KW"/>
</dbReference>
<reference evidence="2" key="1">
    <citation type="submission" date="2020-01" db="EMBL/GenBank/DDBJ databases">
        <authorList>
            <person name="Fang Y."/>
            <person name="Sun R."/>
            <person name="Nie L."/>
            <person name="He J."/>
            <person name="Hao L."/>
            <person name="Wang L."/>
            <person name="Su S."/>
            <person name="Lv E."/>
            <person name="Zhang Z."/>
            <person name="Xie R."/>
            <person name="Liu H."/>
        </authorList>
    </citation>
    <scope>NUCLEOTIDE SEQUENCE [LARGE SCALE GENOMIC DNA]</scope>
    <source>
        <strain evidence="2">XCT-53</strain>
    </source>
</reference>
<dbReference type="PRINTS" id="PR00413">
    <property type="entry name" value="HADHALOGNASE"/>
</dbReference>
<organism evidence="1 2">
    <name type="scientific">Pannonibacter tanglangensis</name>
    <dbReference type="NCBI Taxonomy" id="2750084"/>
    <lineage>
        <taxon>Bacteria</taxon>
        <taxon>Pseudomonadati</taxon>
        <taxon>Pseudomonadota</taxon>
        <taxon>Alphaproteobacteria</taxon>
        <taxon>Hyphomicrobiales</taxon>
        <taxon>Stappiaceae</taxon>
        <taxon>Pannonibacter</taxon>
    </lineage>
</organism>
<dbReference type="AlphaFoldDB" id="A0A7X5F4G8"/>